<dbReference type="SMART" id="SM00418">
    <property type="entry name" value="HTH_ARSR"/>
    <property type="match status" value="1"/>
</dbReference>
<dbReference type="AlphaFoldDB" id="A0A2R7Y9D0"/>
<comment type="caution">
    <text evidence="5">The sequence shown here is derived from an EMBL/GenBank/DDBJ whole genome shotgun (WGS) entry which is preliminary data.</text>
</comment>
<accession>A0A2R7Y9D0</accession>
<dbReference type="GO" id="GO:0003700">
    <property type="term" value="F:DNA-binding transcription factor activity"/>
    <property type="evidence" value="ECO:0007669"/>
    <property type="project" value="InterPro"/>
</dbReference>
<evidence type="ECO:0000256" key="2">
    <source>
        <dbReference type="ARBA" id="ARBA00023125"/>
    </source>
</evidence>
<proteinExistence type="predicted"/>
<dbReference type="PANTHER" id="PTHR43132:SF2">
    <property type="entry name" value="ARSENICAL RESISTANCE OPERON REPRESSOR ARSR-RELATED"/>
    <property type="match status" value="1"/>
</dbReference>
<evidence type="ECO:0000256" key="3">
    <source>
        <dbReference type="ARBA" id="ARBA00023163"/>
    </source>
</evidence>
<evidence type="ECO:0000313" key="5">
    <source>
        <dbReference type="EMBL" id="PUA33929.1"/>
    </source>
</evidence>
<protein>
    <recommendedName>
        <fullName evidence="4">HTH arsR-type domain-containing protein</fullName>
    </recommendedName>
</protein>
<organism evidence="5 6">
    <name type="scientific">Zestosphaera tikiterensis</name>
    <dbReference type="NCBI Taxonomy" id="1973259"/>
    <lineage>
        <taxon>Archaea</taxon>
        <taxon>Thermoproteota</taxon>
        <taxon>Thermoprotei</taxon>
        <taxon>Desulfurococcales</taxon>
        <taxon>Desulfurococcaceae</taxon>
        <taxon>Zestosphaera</taxon>
    </lineage>
</organism>
<evidence type="ECO:0000313" key="6">
    <source>
        <dbReference type="Proteomes" id="UP000244093"/>
    </source>
</evidence>
<dbReference type="InterPro" id="IPR051011">
    <property type="entry name" value="Metal_resp_trans_reg"/>
</dbReference>
<dbReference type="InterPro" id="IPR011991">
    <property type="entry name" value="ArsR-like_HTH"/>
</dbReference>
<evidence type="ECO:0000259" key="4">
    <source>
        <dbReference type="PROSITE" id="PS50987"/>
    </source>
</evidence>
<dbReference type="Proteomes" id="UP000244093">
    <property type="component" value="Unassembled WGS sequence"/>
</dbReference>
<dbReference type="InterPro" id="IPR001845">
    <property type="entry name" value="HTH_ArsR_DNA-bd_dom"/>
</dbReference>
<evidence type="ECO:0000256" key="1">
    <source>
        <dbReference type="ARBA" id="ARBA00023015"/>
    </source>
</evidence>
<dbReference type="PROSITE" id="PS50987">
    <property type="entry name" value="HTH_ARSR_2"/>
    <property type="match status" value="1"/>
</dbReference>
<gene>
    <name evidence="5" type="ORF">B7O98_00470</name>
</gene>
<dbReference type="SUPFAM" id="SSF46785">
    <property type="entry name" value="Winged helix' DNA-binding domain"/>
    <property type="match status" value="1"/>
</dbReference>
<name>A0A2R7Y9D0_9CREN</name>
<feature type="domain" description="HTH arsR-type" evidence="4">
    <location>
        <begin position="36"/>
        <end position="129"/>
    </location>
</feature>
<keyword evidence="2" id="KW-0238">DNA-binding</keyword>
<dbReference type="InterPro" id="IPR036390">
    <property type="entry name" value="WH_DNA-bd_sf"/>
</dbReference>
<dbReference type="InterPro" id="IPR036388">
    <property type="entry name" value="WH-like_DNA-bd_sf"/>
</dbReference>
<reference evidence="5 6" key="1">
    <citation type="journal article" date="2018" name="Syst. Appl. Microbiol.">
        <title>A new symbiotic nanoarchaeote (Candidatus Nanoclepta minutus) and its host (Zestosphaera tikiterensis gen. nov., sp. nov.) from a New Zealand hot spring.</title>
        <authorList>
            <person name="St John E."/>
            <person name="Liu Y."/>
            <person name="Podar M."/>
            <person name="Stott M.B."/>
            <person name="Meneghin J."/>
            <person name="Chen Z."/>
            <person name="Lagutin K."/>
            <person name="Mitchell K."/>
            <person name="Reysenbach A.L."/>
        </authorList>
    </citation>
    <scope>NUCLEOTIDE SEQUENCE [LARGE SCALE GENOMIC DNA]</scope>
    <source>
        <strain evidence="5">NZ3</strain>
    </source>
</reference>
<dbReference type="PRINTS" id="PR00778">
    <property type="entry name" value="HTHARSR"/>
</dbReference>
<dbReference type="PANTHER" id="PTHR43132">
    <property type="entry name" value="ARSENICAL RESISTANCE OPERON REPRESSOR ARSR-RELATED"/>
    <property type="match status" value="1"/>
</dbReference>
<dbReference type="CDD" id="cd00090">
    <property type="entry name" value="HTH_ARSR"/>
    <property type="match status" value="1"/>
</dbReference>
<dbReference type="EMBL" id="NBVN01000001">
    <property type="protein sequence ID" value="PUA33929.1"/>
    <property type="molecule type" value="Genomic_DNA"/>
</dbReference>
<keyword evidence="1" id="KW-0805">Transcription regulation</keyword>
<dbReference type="Gene3D" id="1.10.10.10">
    <property type="entry name" value="Winged helix-like DNA-binding domain superfamily/Winged helix DNA-binding domain"/>
    <property type="match status" value="1"/>
</dbReference>
<dbReference type="Pfam" id="PF01022">
    <property type="entry name" value="HTH_5"/>
    <property type="match status" value="1"/>
</dbReference>
<keyword evidence="3" id="KW-0804">Transcription</keyword>
<sequence>MAVDQHPLKEVTLKIRELGLCSAIPPIQDIDKTLHLPSESLENPLKLLRSVLEPTRFKILYLLHQSPLPTCVIAYILKQDRTLISHHLTKLMELNLVEVKRVKRFNIYSLTERGTTIVGKVLELFKEITHPPEV</sequence>
<dbReference type="GO" id="GO:0003677">
    <property type="term" value="F:DNA binding"/>
    <property type="evidence" value="ECO:0007669"/>
    <property type="project" value="UniProtKB-KW"/>
</dbReference>